<dbReference type="RefSeq" id="XP_060035111.1">
    <property type="nucleotide sequence ID" value="XM_060179128.1"/>
</dbReference>
<evidence type="ECO:0000313" key="2">
    <source>
        <dbReference type="Proteomes" id="UP001652624"/>
    </source>
</evidence>
<evidence type="ECO:0000313" key="3">
    <source>
        <dbReference type="RefSeq" id="XP_060035111.1"/>
    </source>
</evidence>
<feature type="region of interest" description="Disordered" evidence="1">
    <location>
        <begin position="38"/>
        <end position="62"/>
    </location>
</feature>
<sequence length="62" mass="6732">MEWPRDLLLSLALFLFLLSLLFLLLFLVLKQLTDSGAAAGTLQPGRPSLHRDPGGCAREPAA</sequence>
<dbReference type="RefSeq" id="XP_060035112.1">
    <property type="nucleotide sequence ID" value="XM_060179129.1"/>
</dbReference>
<evidence type="ECO:0000256" key="1">
    <source>
        <dbReference type="SAM" id="MobiDB-lite"/>
    </source>
</evidence>
<gene>
    <name evidence="3 4 5" type="primary">SMIM43</name>
</gene>
<dbReference type="Pfam" id="PF21976">
    <property type="entry name" value="SMIM43"/>
    <property type="match status" value="1"/>
</dbReference>
<protein>
    <submittedName>
        <fullName evidence="3 4">Small integral membrane protein 43</fullName>
    </submittedName>
</protein>
<proteinExistence type="predicted"/>
<dbReference type="Proteomes" id="UP001652624">
    <property type="component" value="Chromosome 19"/>
</dbReference>
<evidence type="ECO:0000313" key="4">
    <source>
        <dbReference type="RefSeq" id="XP_060035112.1"/>
    </source>
</evidence>
<reference evidence="3 4" key="1">
    <citation type="submission" date="2025-05" db="UniProtKB">
        <authorList>
            <consortium name="RefSeq"/>
        </authorList>
    </citation>
    <scope>IDENTIFICATION</scope>
</reference>
<dbReference type="InterPro" id="IPR054149">
    <property type="entry name" value="SMIM43"/>
</dbReference>
<name>A0ABM3WEV9_ERIEU</name>
<evidence type="ECO:0000313" key="5">
    <source>
        <dbReference type="RefSeq" id="XP_060035113.1"/>
    </source>
</evidence>
<keyword evidence="2" id="KW-1185">Reference proteome</keyword>
<dbReference type="GeneID" id="103128354"/>
<organism evidence="2 5">
    <name type="scientific">Erinaceus europaeus</name>
    <name type="common">Western European hedgehog</name>
    <dbReference type="NCBI Taxonomy" id="9365"/>
    <lineage>
        <taxon>Eukaryota</taxon>
        <taxon>Metazoa</taxon>
        <taxon>Chordata</taxon>
        <taxon>Craniata</taxon>
        <taxon>Vertebrata</taxon>
        <taxon>Euteleostomi</taxon>
        <taxon>Mammalia</taxon>
        <taxon>Eutheria</taxon>
        <taxon>Laurasiatheria</taxon>
        <taxon>Eulipotyphla</taxon>
        <taxon>Erinaceidae</taxon>
        <taxon>Erinaceinae</taxon>
        <taxon>Erinaceus</taxon>
    </lineage>
</organism>
<accession>A0ABM3WEV9</accession>
<dbReference type="RefSeq" id="XP_060035113.1">
    <property type="nucleotide sequence ID" value="XM_060179130.1"/>
</dbReference>